<dbReference type="Gene3D" id="1.20.5.110">
    <property type="match status" value="1"/>
</dbReference>
<dbReference type="GO" id="GO:0005484">
    <property type="term" value="F:SNAP receptor activity"/>
    <property type="evidence" value="ECO:0007669"/>
    <property type="project" value="TreeGrafter"/>
</dbReference>
<dbReference type="Pfam" id="PF05008">
    <property type="entry name" value="V-SNARE"/>
    <property type="match status" value="1"/>
</dbReference>
<organism evidence="12 13">
    <name type="scientific">Peronospora matthiolae</name>
    <dbReference type="NCBI Taxonomy" id="2874970"/>
    <lineage>
        <taxon>Eukaryota</taxon>
        <taxon>Sar</taxon>
        <taxon>Stramenopiles</taxon>
        <taxon>Oomycota</taxon>
        <taxon>Peronosporomycetes</taxon>
        <taxon>Peronosporales</taxon>
        <taxon>Peronosporaceae</taxon>
        <taxon>Peronospora</taxon>
    </lineage>
</organism>
<dbReference type="GO" id="GO:0005789">
    <property type="term" value="C:endoplasmic reticulum membrane"/>
    <property type="evidence" value="ECO:0007669"/>
    <property type="project" value="TreeGrafter"/>
</dbReference>
<proteinExistence type="inferred from homology"/>
<dbReference type="InterPro" id="IPR038407">
    <property type="entry name" value="v-SNARE_N_sf"/>
</dbReference>
<sequence length="238" mass="26988">MFGMYFEDYEQAQQEALKSIGEYTHAAESAKRKQLAVLAKHSIDEVERYIRILENEAKNGSSITKKRRMMEQVRQCRTKWSALKTSFEKELLAETTRARELSQSSMDGTSTTEQLESCAAHIDRTGRHLDEAQRTLVHTEAIAENVANNLLQQHDQLERTEVNITQTQDDTKEAKSHLRSMAFRACTSRVLLLLVMLGLVVAIILVSYYRWYPSNQKDYLGILPNSTDSGSGSGIVAQ</sequence>
<evidence type="ECO:0000256" key="4">
    <source>
        <dbReference type="ARBA" id="ARBA00022692"/>
    </source>
</evidence>
<evidence type="ECO:0000256" key="5">
    <source>
        <dbReference type="ARBA" id="ARBA00022927"/>
    </source>
</evidence>
<comment type="subcellular location">
    <subcellularLocation>
        <location evidence="1">Membrane</location>
        <topology evidence="1">Single-pass type IV membrane protein</topology>
    </subcellularLocation>
</comment>
<dbReference type="GO" id="GO:0012507">
    <property type="term" value="C:ER to Golgi transport vesicle membrane"/>
    <property type="evidence" value="ECO:0007669"/>
    <property type="project" value="TreeGrafter"/>
</dbReference>
<evidence type="ECO:0000256" key="8">
    <source>
        <dbReference type="ARBA" id="ARBA00023136"/>
    </source>
</evidence>
<evidence type="ECO:0000313" key="13">
    <source>
        <dbReference type="Proteomes" id="UP001162060"/>
    </source>
</evidence>
<dbReference type="GO" id="GO:0000149">
    <property type="term" value="F:SNARE binding"/>
    <property type="evidence" value="ECO:0007669"/>
    <property type="project" value="TreeGrafter"/>
</dbReference>
<gene>
    <name evidence="12" type="ORF">PM001_LOCUS23430</name>
</gene>
<dbReference type="PROSITE" id="PS50192">
    <property type="entry name" value="T_SNARE"/>
    <property type="match status" value="1"/>
</dbReference>
<evidence type="ECO:0000256" key="2">
    <source>
        <dbReference type="ARBA" id="ARBA00006108"/>
    </source>
</evidence>
<dbReference type="GO" id="GO:0006906">
    <property type="term" value="P:vesicle fusion"/>
    <property type="evidence" value="ECO:0007669"/>
    <property type="project" value="TreeGrafter"/>
</dbReference>
<accession>A0AAV1UXL1</accession>
<dbReference type="PANTHER" id="PTHR21230:SF26">
    <property type="entry name" value="VESICLE TRANSPORT THROUGH INTERACTION WITH T-SNARES HOMOLOG 1A"/>
    <property type="match status" value="1"/>
</dbReference>
<evidence type="ECO:0000256" key="10">
    <source>
        <dbReference type="SAM" id="Phobius"/>
    </source>
</evidence>
<feature type="coiled-coil region" evidence="9">
    <location>
        <begin position="129"/>
        <end position="160"/>
    </location>
</feature>
<keyword evidence="5" id="KW-0653">Protein transport</keyword>
<dbReference type="GO" id="GO:0005794">
    <property type="term" value="C:Golgi apparatus"/>
    <property type="evidence" value="ECO:0007669"/>
    <property type="project" value="TreeGrafter"/>
</dbReference>
<dbReference type="SUPFAM" id="SSF58038">
    <property type="entry name" value="SNARE fusion complex"/>
    <property type="match status" value="1"/>
</dbReference>
<dbReference type="AlphaFoldDB" id="A0AAV1UXL1"/>
<evidence type="ECO:0000256" key="9">
    <source>
        <dbReference type="SAM" id="Coils"/>
    </source>
</evidence>
<evidence type="ECO:0000256" key="7">
    <source>
        <dbReference type="ARBA" id="ARBA00023054"/>
    </source>
</evidence>
<dbReference type="Pfam" id="PF12352">
    <property type="entry name" value="V-SNARE_C"/>
    <property type="match status" value="1"/>
</dbReference>
<dbReference type="Gene3D" id="1.20.58.400">
    <property type="entry name" value="t-snare proteins"/>
    <property type="match status" value="1"/>
</dbReference>
<reference evidence="12" key="1">
    <citation type="submission" date="2024-01" db="EMBL/GenBank/DDBJ databases">
        <authorList>
            <person name="Webb A."/>
        </authorList>
    </citation>
    <scope>NUCLEOTIDE SEQUENCE</scope>
    <source>
        <strain evidence="12">Pm1</strain>
    </source>
</reference>
<dbReference type="GO" id="GO:0031902">
    <property type="term" value="C:late endosome membrane"/>
    <property type="evidence" value="ECO:0007669"/>
    <property type="project" value="TreeGrafter"/>
</dbReference>
<keyword evidence="3" id="KW-0813">Transport</keyword>
<dbReference type="InterPro" id="IPR000727">
    <property type="entry name" value="T_SNARE_dom"/>
</dbReference>
<keyword evidence="7 9" id="KW-0175">Coiled coil</keyword>
<dbReference type="FunFam" id="1.20.5.110:FF:000002">
    <property type="entry name" value="Vesicle transport through interaction with t-SNAREsB"/>
    <property type="match status" value="1"/>
</dbReference>
<dbReference type="EMBL" id="CAKLBY020000229">
    <property type="protein sequence ID" value="CAK7938280.1"/>
    <property type="molecule type" value="Genomic_DNA"/>
</dbReference>
<dbReference type="GO" id="GO:0031201">
    <property type="term" value="C:SNARE complex"/>
    <property type="evidence" value="ECO:0007669"/>
    <property type="project" value="TreeGrafter"/>
</dbReference>
<feature type="domain" description="T-SNARE coiled-coil homology" evidence="11">
    <location>
        <begin position="119"/>
        <end position="181"/>
    </location>
</feature>
<evidence type="ECO:0000313" key="12">
    <source>
        <dbReference type="EMBL" id="CAK7938280.1"/>
    </source>
</evidence>
<evidence type="ECO:0000259" key="11">
    <source>
        <dbReference type="PROSITE" id="PS50192"/>
    </source>
</evidence>
<protein>
    <recommendedName>
        <fullName evidence="11">t-SNARE coiled-coil homology domain-containing protein</fullName>
    </recommendedName>
</protein>
<comment type="similarity">
    <text evidence="2">Belongs to the VTI1 family.</text>
</comment>
<evidence type="ECO:0000256" key="1">
    <source>
        <dbReference type="ARBA" id="ARBA00004211"/>
    </source>
</evidence>
<keyword evidence="6 10" id="KW-1133">Transmembrane helix</keyword>
<feature type="transmembrane region" description="Helical" evidence="10">
    <location>
        <begin position="190"/>
        <end position="211"/>
    </location>
</feature>
<dbReference type="PANTHER" id="PTHR21230">
    <property type="entry name" value="VESICLE TRANSPORT V-SNARE PROTEIN VTI1-RELATED"/>
    <property type="match status" value="1"/>
</dbReference>
<keyword evidence="8 10" id="KW-0472">Membrane</keyword>
<dbReference type="InterPro" id="IPR007705">
    <property type="entry name" value="Vesicle_trsprt_v-SNARE_N"/>
</dbReference>
<evidence type="ECO:0000256" key="3">
    <source>
        <dbReference type="ARBA" id="ARBA00022448"/>
    </source>
</evidence>
<evidence type="ECO:0000256" key="6">
    <source>
        <dbReference type="ARBA" id="ARBA00022989"/>
    </source>
</evidence>
<dbReference type="Proteomes" id="UP001162060">
    <property type="component" value="Unassembled WGS sequence"/>
</dbReference>
<dbReference type="GO" id="GO:0006886">
    <property type="term" value="P:intracellular protein transport"/>
    <property type="evidence" value="ECO:0007669"/>
    <property type="project" value="InterPro"/>
</dbReference>
<name>A0AAV1UXL1_9STRA</name>
<dbReference type="CDD" id="cd15862">
    <property type="entry name" value="SNARE_Vti1"/>
    <property type="match status" value="1"/>
</dbReference>
<keyword evidence="4 10" id="KW-0812">Transmembrane</keyword>
<comment type="caution">
    <text evidence="12">The sequence shown here is derived from an EMBL/GenBank/DDBJ whole genome shotgun (WGS) entry which is preliminary data.</text>
</comment>